<proteinExistence type="predicted"/>
<evidence type="ECO:0000313" key="1">
    <source>
        <dbReference type="EMBL" id="JAD46661.1"/>
    </source>
</evidence>
<name>A0A0A9A6F6_ARUDO</name>
<dbReference type="EMBL" id="GBRH01251234">
    <property type="protein sequence ID" value="JAD46661.1"/>
    <property type="molecule type" value="Transcribed_RNA"/>
</dbReference>
<reference evidence="1" key="2">
    <citation type="journal article" date="2015" name="Data Brief">
        <title>Shoot transcriptome of the giant reed, Arundo donax.</title>
        <authorList>
            <person name="Barrero R.A."/>
            <person name="Guerrero F.D."/>
            <person name="Moolhuijzen P."/>
            <person name="Goolsby J.A."/>
            <person name="Tidwell J."/>
            <person name="Bellgard S.E."/>
            <person name="Bellgard M.I."/>
        </authorList>
    </citation>
    <scope>NUCLEOTIDE SEQUENCE</scope>
    <source>
        <tissue evidence="1">Shoot tissue taken approximately 20 cm above the soil surface</tissue>
    </source>
</reference>
<dbReference type="AlphaFoldDB" id="A0A0A9A6F6"/>
<sequence length="22" mass="2671">MLLNLSMLTLSYWLAEYFYGLE</sequence>
<organism evidence="1">
    <name type="scientific">Arundo donax</name>
    <name type="common">Giant reed</name>
    <name type="synonym">Donax arundinaceus</name>
    <dbReference type="NCBI Taxonomy" id="35708"/>
    <lineage>
        <taxon>Eukaryota</taxon>
        <taxon>Viridiplantae</taxon>
        <taxon>Streptophyta</taxon>
        <taxon>Embryophyta</taxon>
        <taxon>Tracheophyta</taxon>
        <taxon>Spermatophyta</taxon>
        <taxon>Magnoliopsida</taxon>
        <taxon>Liliopsida</taxon>
        <taxon>Poales</taxon>
        <taxon>Poaceae</taxon>
        <taxon>PACMAD clade</taxon>
        <taxon>Arundinoideae</taxon>
        <taxon>Arundineae</taxon>
        <taxon>Arundo</taxon>
    </lineage>
</organism>
<protein>
    <submittedName>
        <fullName evidence="1">Uncharacterized protein</fullName>
    </submittedName>
</protein>
<reference evidence="1" key="1">
    <citation type="submission" date="2014-09" db="EMBL/GenBank/DDBJ databases">
        <authorList>
            <person name="Magalhaes I.L.F."/>
            <person name="Oliveira U."/>
            <person name="Santos F.R."/>
            <person name="Vidigal T.H.D.A."/>
            <person name="Brescovit A.D."/>
            <person name="Santos A.J."/>
        </authorList>
    </citation>
    <scope>NUCLEOTIDE SEQUENCE</scope>
    <source>
        <tissue evidence="1">Shoot tissue taken approximately 20 cm above the soil surface</tissue>
    </source>
</reference>
<accession>A0A0A9A6F6</accession>